<name>A0A2N5S1T0_9BASI</name>
<dbReference type="Pfam" id="PF09729">
    <property type="entry name" value="Gti1_Pac2"/>
    <property type="match status" value="1"/>
</dbReference>
<feature type="region of interest" description="Disordered" evidence="1">
    <location>
        <begin position="63"/>
        <end position="101"/>
    </location>
</feature>
<comment type="caution">
    <text evidence="2">The sequence shown here is derived from an EMBL/GenBank/DDBJ whole genome shotgun (WGS) entry which is preliminary data.</text>
</comment>
<dbReference type="PANTHER" id="PTHR28027:SF1">
    <property type="entry name" value="CAMP INDEPENDENT REGULATORY PROTEIN (AFU_ORTHOLOGUE AFUA_3G09640)"/>
    <property type="match status" value="1"/>
</dbReference>
<dbReference type="PANTHER" id="PTHR28027">
    <property type="entry name" value="TRANSCRIPTIONAL REGULATOR MIT1"/>
    <property type="match status" value="1"/>
</dbReference>
<dbReference type="Proteomes" id="UP000235392">
    <property type="component" value="Unassembled WGS sequence"/>
</dbReference>
<feature type="region of interest" description="Disordered" evidence="1">
    <location>
        <begin position="502"/>
        <end position="550"/>
    </location>
</feature>
<feature type="compositionally biased region" description="Polar residues" evidence="1">
    <location>
        <begin position="63"/>
        <end position="95"/>
    </location>
</feature>
<dbReference type="EMBL" id="PGCI01001152">
    <property type="protein sequence ID" value="PLW07174.1"/>
    <property type="molecule type" value="Genomic_DNA"/>
</dbReference>
<accession>A0A2N5S1T0</accession>
<evidence type="ECO:0000313" key="3">
    <source>
        <dbReference type="Proteomes" id="UP000235392"/>
    </source>
</evidence>
<dbReference type="AlphaFoldDB" id="A0A2N5S1T0"/>
<sequence length="600" mass="66339">MHDRRDRTSWAYQLPPNLAPPIPYAESSGVQAFPPSSSHVLSSPIVEALIPSHHYHYSQQRLSINPTHSTNSRSSFRCASSNPDYRSDQESVNQQARHHQEQLSRQVASLPASFTMMSETWFGLVQTPRDAYLLLEACRVGMLHRVTRRLTDLERSQVIRPGAVFVWEEKEAGIKRWTDHVRWSPSRVSGAFLIYSELLSATRDSHVHVSDPLLKQSFSSTTLDGERLHLIAYYSKSALDSGQLRTPAVDEHLRSIVVPTGVYPDHRATGGVEDQASRDRQRSSLVPRNSLASFETSRSVPSSNSLESVTSSLDNSHLHPATPTHLSEVSYHHSALLGVSQPHSTRSMLVPRGSAEYKFGNQPDYYSSFYGQSLAPSFSTMTRPALPSDSMPWDTFPTNISSWDASAESSVTSEAVSCPNVTATTPVASVLTSPNPLHMSDLGAWDGEQDIEKAERRIPAAIPHSVASHPSLLASSNTHGYHPYARMPDRERMSKDRRMEAKHRNTRGFSYDPTTAPGTPLDQIYKLPTHQGPISDSPPQSSSNTPPPTTVAAVVEAEQESYLFLLRHQGLLVANNASVGAKFALVFHKPLQGATKSMRK</sequence>
<organism evidence="2 3">
    <name type="scientific">Puccinia coronata f. sp. avenae</name>
    <dbReference type="NCBI Taxonomy" id="200324"/>
    <lineage>
        <taxon>Eukaryota</taxon>
        <taxon>Fungi</taxon>
        <taxon>Dikarya</taxon>
        <taxon>Basidiomycota</taxon>
        <taxon>Pucciniomycotina</taxon>
        <taxon>Pucciniomycetes</taxon>
        <taxon>Pucciniales</taxon>
        <taxon>Pucciniaceae</taxon>
        <taxon>Puccinia</taxon>
    </lineage>
</organism>
<gene>
    <name evidence="2" type="ORF">PCASD_26550</name>
</gene>
<proteinExistence type="predicted"/>
<feature type="compositionally biased region" description="Low complexity" evidence="1">
    <location>
        <begin position="297"/>
        <end position="312"/>
    </location>
</feature>
<evidence type="ECO:0000256" key="1">
    <source>
        <dbReference type="SAM" id="MobiDB-lite"/>
    </source>
</evidence>
<reference evidence="2 3" key="1">
    <citation type="submission" date="2017-11" db="EMBL/GenBank/DDBJ databases">
        <title>De novo assembly and phasing of dikaryotic genomes from two isolates of Puccinia coronata f. sp. avenae, the causal agent of oat crown rust.</title>
        <authorList>
            <person name="Miller M.E."/>
            <person name="Zhang Y."/>
            <person name="Omidvar V."/>
            <person name="Sperschneider J."/>
            <person name="Schwessinger B."/>
            <person name="Raley C."/>
            <person name="Palmer J.M."/>
            <person name="Garnica D."/>
            <person name="Upadhyaya N."/>
            <person name="Rathjen J."/>
            <person name="Taylor J.M."/>
            <person name="Park R.F."/>
            <person name="Dodds P.N."/>
            <person name="Hirsch C.D."/>
            <person name="Kianian S.F."/>
            <person name="Figueroa M."/>
        </authorList>
    </citation>
    <scope>NUCLEOTIDE SEQUENCE [LARGE SCALE GENOMIC DNA]</scope>
    <source>
        <strain evidence="2">12SD80</strain>
    </source>
</reference>
<dbReference type="GO" id="GO:0003677">
    <property type="term" value="F:DNA binding"/>
    <property type="evidence" value="ECO:0007669"/>
    <property type="project" value="TreeGrafter"/>
</dbReference>
<dbReference type="InterPro" id="IPR018608">
    <property type="entry name" value="Gti1/Pac2"/>
</dbReference>
<feature type="region of interest" description="Disordered" evidence="1">
    <location>
        <begin position="264"/>
        <end position="323"/>
    </location>
</feature>
<evidence type="ECO:0000313" key="2">
    <source>
        <dbReference type="EMBL" id="PLW07174.1"/>
    </source>
</evidence>
<protein>
    <submittedName>
        <fullName evidence="2">Uncharacterized protein</fullName>
    </submittedName>
</protein>
<feature type="compositionally biased region" description="Low complexity" evidence="1">
    <location>
        <begin position="531"/>
        <end position="550"/>
    </location>
</feature>
<feature type="compositionally biased region" description="Polar residues" evidence="1">
    <location>
        <begin position="283"/>
        <end position="296"/>
    </location>
</feature>